<gene>
    <name evidence="5" type="ORF">GTQ55_00620</name>
    <name evidence="4" type="ORF">HNQ53_001857</name>
</gene>
<name>A0A6P1T6H0_9GAMM</name>
<dbReference type="SUPFAM" id="SSF56925">
    <property type="entry name" value="OMPA-like"/>
    <property type="match status" value="1"/>
</dbReference>
<dbReference type="Proteomes" id="UP000464675">
    <property type="component" value="Chromosome"/>
</dbReference>
<proteinExistence type="predicted"/>
<accession>A0A6P1T6H0</accession>
<evidence type="ECO:0000259" key="3">
    <source>
        <dbReference type="Pfam" id="PF13505"/>
    </source>
</evidence>
<keyword evidence="1 2" id="KW-0732">Signal</keyword>
<organism evidence="4 7">
    <name type="scientific">Microbulbifer hydrolyticus</name>
    <dbReference type="NCBI Taxonomy" id="48074"/>
    <lineage>
        <taxon>Bacteria</taxon>
        <taxon>Pseudomonadati</taxon>
        <taxon>Pseudomonadota</taxon>
        <taxon>Gammaproteobacteria</taxon>
        <taxon>Cellvibrionales</taxon>
        <taxon>Microbulbiferaceae</taxon>
        <taxon>Microbulbifer</taxon>
    </lineage>
</organism>
<evidence type="ECO:0000256" key="1">
    <source>
        <dbReference type="ARBA" id="ARBA00022729"/>
    </source>
</evidence>
<dbReference type="InterPro" id="IPR027385">
    <property type="entry name" value="Beta-barrel_OMP"/>
</dbReference>
<dbReference type="OrthoDB" id="9805832at2"/>
<dbReference type="Pfam" id="PF02412">
    <property type="entry name" value="TSP_3"/>
    <property type="match status" value="2"/>
</dbReference>
<evidence type="ECO:0000313" key="4">
    <source>
        <dbReference type="EMBL" id="MBB5211639.1"/>
    </source>
</evidence>
<dbReference type="InterPro" id="IPR003367">
    <property type="entry name" value="Thrombospondin_3-like_rpt"/>
</dbReference>
<dbReference type="InterPro" id="IPR028974">
    <property type="entry name" value="TSP_type-3_rpt"/>
</dbReference>
<dbReference type="GO" id="GO:0007155">
    <property type="term" value="P:cell adhesion"/>
    <property type="evidence" value="ECO:0007669"/>
    <property type="project" value="InterPro"/>
</dbReference>
<dbReference type="RefSeq" id="WP_161856965.1">
    <property type="nucleotide sequence ID" value="NZ_CP047491.1"/>
</dbReference>
<dbReference type="EMBL" id="CP047491">
    <property type="protein sequence ID" value="QHQ37627.1"/>
    <property type="molecule type" value="Genomic_DNA"/>
</dbReference>
<dbReference type="SUPFAM" id="SSF103647">
    <property type="entry name" value="TSP type-3 repeat"/>
    <property type="match status" value="1"/>
</dbReference>
<feature type="signal peptide" evidence="2">
    <location>
        <begin position="1"/>
        <end position="30"/>
    </location>
</feature>
<evidence type="ECO:0000256" key="2">
    <source>
        <dbReference type="SAM" id="SignalP"/>
    </source>
</evidence>
<dbReference type="Pfam" id="PF13505">
    <property type="entry name" value="OMP_b-brl"/>
    <property type="match status" value="1"/>
</dbReference>
<reference evidence="5 6" key="1">
    <citation type="submission" date="2020-01" db="EMBL/GenBank/DDBJ databases">
        <title>The possibility of degradation of plastic by Microbulbifer hydrolyticus IRE-31.</title>
        <authorList>
            <person name="Liu L."/>
        </authorList>
    </citation>
    <scope>NUCLEOTIDE SEQUENCE [LARGE SCALE GENOMIC DNA]</scope>
    <source>
        <strain evidence="5 6">IRE-31</strain>
    </source>
</reference>
<dbReference type="Proteomes" id="UP000563601">
    <property type="component" value="Unassembled WGS sequence"/>
</dbReference>
<evidence type="ECO:0000313" key="6">
    <source>
        <dbReference type="Proteomes" id="UP000464675"/>
    </source>
</evidence>
<reference evidence="4 7" key="2">
    <citation type="submission" date="2020-08" db="EMBL/GenBank/DDBJ databases">
        <title>Genomic Encyclopedia of Type Strains, Phase IV (KMG-IV): sequencing the most valuable type-strain genomes for metagenomic binning, comparative biology and taxonomic classification.</title>
        <authorList>
            <person name="Goeker M."/>
        </authorList>
    </citation>
    <scope>NUCLEOTIDE SEQUENCE [LARGE SCALE GENOMIC DNA]</scope>
    <source>
        <strain evidence="4 7">DSM 11525</strain>
    </source>
</reference>
<feature type="chain" id="PRO_5044645459" evidence="2">
    <location>
        <begin position="31"/>
        <end position="274"/>
    </location>
</feature>
<sequence>MTTSPTLARRRLCALLISSGLLALSGPVLADQEGTLNLYLNAGQYWFDEQRLDGTPYSGFELDDSSGGGIGFGYNLTDRWAIEGVYDYFSVNVEDTGEDVGVQNYHLDLMYQFGGQFCYNYLWQPYVVVGAGELRVDEDSFDYPDNWHQRQTMVNFGAGIKYQLASRWQVRGDLRGFQGVEEGGVDGFLSFAIGYQWQDEVTPRDWDGDGVYSNVDQCPQTPPGIDVDLRGCPIDSDGDGVPDYIDQCPMTPMGMAVNEDGCQREAYDPGDFSK</sequence>
<feature type="domain" description="Outer membrane protein beta-barrel" evidence="3">
    <location>
        <begin position="20"/>
        <end position="177"/>
    </location>
</feature>
<dbReference type="Gene3D" id="4.10.1080.10">
    <property type="entry name" value="TSP type-3 repeat"/>
    <property type="match status" value="1"/>
</dbReference>
<dbReference type="AlphaFoldDB" id="A0A6P1T6H0"/>
<keyword evidence="6" id="KW-1185">Reference proteome</keyword>
<dbReference type="EMBL" id="JACHHR010000002">
    <property type="protein sequence ID" value="MBB5211639.1"/>
    <property type="molecule type" value="Genomic_DNA"/>
</dbReference>
<dbReference type="GO" id="GO:0005509">
    <property type="term" value="F:calcium ion binding"/>
    <property type="evidence" value="ECO:0007669"/>
    <property type="project" value="InterPro"/>
</dbReference>
<evidence type="ECO:0000313" key="7">
    <source>
        <dbReference type="Proteomes" id="UP000563601"/>
    </source>
</evidence>
<dbReference type="Gene3D" id="2.40.160.20">
    <property type="match status" value="1"/>
</dbReference>
<dbReference type="InterPro" id="IPR011250">
    <property type="entry name" value="OMP/PagP_B-barrel"/>
</dbReference>
<protein>
    <submittedName>
        <fullName evidence="4">OOP family OmpA-OmpF porin</fullName>
    </submittedName>
    <submittedName>
        <fullName evidence="5">Outer membrane beta-barrel protein</fullName>
    </submittedName>
</protein>
<evidence type="ECO:0000313" key="5">
    <source>
        <dbReference type="EMBL" id="QHQ37627.1"/>
    </source>
</evidence>